<protein>
    <recommendedName>
        <fullName evidence="6">4-hydroxy-3-methoxy-5-polyprenylbenzoate decarboxylase</fullName>
    </recommendedName>
</protein>
<proteinExistence type="inferred from homology"/>
<dbReference type="PANTHER" id="PTHR12922:SF7">
    <property type="entry name" value="UBIQUINONE BIOSYNTHESIS PROTEIN COQ4 HOMOLOG, MITOCHONDRIAL"/>
    <property type="match status" value="1"/>
</dbReference>
<evidence type="ECO:0000256" key="2">
    <source>
        <dbReference type="ARBA" id="ARBA00022792"/>
    </source>
</evidence>
<comment type="function">
    <text evidence="7">Lyase that catalyzes the C1-decarboxylation of 4-hydroxy-3-methoxy-5-(all-trans-polyprenyl)benzoic acid into 2-methoxy-6-(all-trans-polyprenyl)phenol during ubiquinone biosynthesis.</text>
</comment>
<keyword evidence="9" id="KW-1185">Reference proteome</keyword>
<feature type="binding site" evidence="7">
    <location>
        <position position="143"/>
    </location>
    <ligand>
        <name>Zn(2+)</name>
        <dbReference type="ChEBI" id="CHEBI:29105"/>
    </ligand>
</feature>
<dbReference type="STRING" id="742152.A0A2H3JIV4"/>
<evidence type="ECO:0000256" key="7">
    <source>
        <dbReference type="HAMAP-Rule" id="MF_03111"/>
    </source>
</evidence>
<gene>
    <name evidence="7" type="primary">COQ4</name>
    <name evidence="8" type="ORF">WOLCODRAFT_25148</name>
</gene>
<comment type="subcellular location">
    <subcellularLocation>
        <location evidence="7">Mitochondrion inner membrane</location>
        <topology evidence="7">Peripheral membrane protein</topology>
        <orientation evidence="7">Matrix side</orientation>
    </subcellularLocation>
</comment>
<feature type="binding site" evidence="7">
    <location>
        <position position="142"/>
    </location>
    <ligand>
        <name>Zn(2+)</name>
        <dbReference type="ChEBI" id="CHEBI:29105"/>
    </ligand>
</feature>
<dbReference type="Proteomes" id="UP000218811">
    <property type="component" value="Unassembled WGS sequence"/>
</dbReference>
<dbReference type="Pfam" id="PF05019">
    <property type="entry name" value="Coq4"/>
    <property type="match status" value="1"/>
</dbReference>
<sequence>MCLRTVQTRFASTQPAYEGHIPLNWFETGFLTVGSAIMSLVDPRRGDMVAALGDVTSGPVLPRLRDIMLKSPEGRKILKERPRVNSQTVDTNHLALLPEGTFGRAYVTWLERCGVTPDTREPVHYVDDPELAYVLQRYRECHDFYHCVCGLPVNVESELALKFFEFANLGLPVAGVAAAFGHLRLSHEKRARLFREFVPWAVRCGSSARSLISVYWEERWSQDVGEMKKEFGIWDPPEARWSKPLSEAKAAAAKRQREAEAQLAKRSQ</sequence>
<evidence type="ECO:0000313" key="9">
    <source>
        <dbReference type="Proteomes" id="UP000218811"/>
    </source>
</evidence>
<keyword evidence="3 7" id="KW-0496">Mitochondrion</keyword>
<comment type="cofactor">
    <cofactor evidence="7">
        <name>Zn(2+)</name>
        <dbReference type="ChEBI" id="CHEBI:29105"/>
    </cofactor>
</comment>
<name>A0A2H3JIV4_WOLCO</name>
<keyword evidence="5 7" id="KW-0456">Lyase</keyword>
<evidence type="ECO:0000256" key="1">
    <source>
        <dbReference type="ARBA" id="ARBA00022688"/>
    </source>
</evidence>
<dbReference type="PANTHER" id="PTHR12922">
    <property type="entry name" value="UBIQUINONE BIOSYNTHESIS PROTEIN"/>
    <property type="match status" value="1"/>
</dbReference>
<keyword evidence="7" id="KW-0479">Metal-binding</keyword>
<keyword evidence="8" id="KW-0830">Ubiquinone</keyword>
<dbReference type="AlphaFoldDB" id="A0A2H3JIV4"/>
<dbReference type="OrthoDB" id="4249at2759"/>
<organism evidence="8 9">
    <name type="scientific">Wolfiporia cocos (strain MD-104)</name>
    <name type="common">Brown rot fungus</name>
    <dbReference type="NCBI Taxonomy" id="742152"/>
    <lineage>
        <taxon>Eukaryota</taxon>
        <taxon>Fungi</taxon>
        <taxon>Dikarya</taxon>
        <taxon>Basidiomycota</taxon>
        <taxon>Agaricomycotina</taxon>
        <taxon>Agaricomycetes</taxon>
        <taxon>Polyporales</taxon>
        <taxon>Phaeolaceae</taxon>
        <taxon>Wolfiporia</taxon>
    </lineage>
</organism>
<keyword evidence="2 7" id="KW-0999">Mitochondrion inner membrane</keyword>
<evidence type="ECO:0000256" key="6">
    <source>
        <dbReference type="ARBA" id="ARBA00081568"/>
    </source>
</evidence>
<evidence type="ECO:0000256" key="5">
    <source>
        <dbReference type="ARBA" id="ARBA00023239"/>
    </source>
</evidence>
<evidence type="ECO:0000256" key="3">
    <source>
        <dbReference type="ARBA" id="ARBA00023128"/>
    </source>
</evidence>
<dbReference type="UniPathway" id="UPA00232"/>
<dbReference type="GO" id="GO:0120539">
    <property type="term" value="F:4-hydroxy-3-methoxy-5-polyprenylbenzoate decarboxylase activity"/>
    <property type="evidence" value="ECO:0007669"/>
    <property type="project" value="UniProtKB-EC"/>
</dbReference>
<evidence type="ECO:0000256" key="4">
    <source>
        <dbReference type="ARBA" id="ARBA00023136"/>
    </source>
</evidence>
<dbReference type="HAMAP" id="MF_03111">
    <property type="entry name" value="Coq4"/>
    <property type="match status" value="1"/>
</dbReference>
<dbReference type="InterPro" id="IPR027540">
    <property type="entry name" value="Coq4_euk"/>
</dbReference>
<accession>A0A2H3JIV4</accession>
<comment type="catalytic activity">
    <reaction evidence="7">
        <text>a 4-hydroxy-3-methoxy-5-(all-trans-polyprenyl)benzoate + H(+) = a 2-methoxy-6-(all-trans-polyprenyl)phenol + CO2</text>
        <dbReference type="Rhea" id="RHEA:81179"/>
        <dbReference type="Rhea" id="RHEA-COMP:9551"/>
        <dbReference type="Rhea" id="RHEA-COMP:10931"/>
        <dbReference type="ChEBI" id="CHEBI:15378"/>
        <dbReference type="ChEBI" id="CHEBI:16526"/>
        <dbReference type="ChEBI" id="CHEBI:62731"/>
        <dbReference type="ChEBI" id="CHEBI:84443"/>
        <dbReference type="EC" id="4.1.1.130"/>
    </reaction>
</comment>
<dbReference type="GO" id="GO:0008270">
    <property type="term" value="F:zinc ion binding"/>
    <property type="evidence" value="ECO:0007669"/>
    <property type="project" value="UniProtKB-UniRule"/>
</dbReference>
<keyword evidence="7" id="KW-0862">Zinc</keyword>
<comment type="pathway">
    <text evidence="7">Cofactor biosynthesis; ubiquinone biosynthesis.</text>
</comment>
<comment type="subunit">
    <text evidence="7">Component of a multi-subunit COQ enzyme complex, composed of at least COQ3, COQ4, COQ5, COQ6, COQ7 and COQ9.</text>
</comment>
<reference evidence="8 9" key="1">
    <citation type="journal article" date="2012" name="Science">
        <title>The Paleozoic origin of enzymatic lignin decomposition reconstructed from 31 fungal genomes.</title>
        <authorList>
            <person name="Floudas D."/>
            <person name="Binder M."/>
            <person name="Riley R."/>
            <person name="Barry K."/>
            <person name="Blanchette R.A."/>
            <person name="Henrissat B."/>
            <person name="Martinez A.T."/>
            <person name="Otillar R."/>
            <person name="Spatafora J.W."/>
            <person name="Yadav J.S."/>
            <person name="Aerts A."/>
            <person name="Benoit I."/>
            <person name="Boyd A."/>
            <person name="Carlson A."/>
            <person name="Copeland A."/>
            <person name="Coutinho P.M."/>
            <person name="de Vries R.P."/>
            <person name="Ferreira P."/>
            <person name="Findley K."/>
            <person name="Foster B."/>
            <person name="Gaskell J."/>
            <person name="Glotzer D."/>
            <person name="Gorecki P."/>
            <person name="Heitman J."/>
            <person name="Hesse C."/>
            <person name="Hori C."/>
            <person name="Igarashi K."/>
            <person name="Jurgens J.A."/>
            <person name="Kallen N."/>
            <person name="Kersten P."/>
            <person name="Kohler A."/>
            <person name="Kuees U."/>
            <person name="Kumar T.K.A."/>
            <person name="Kuo A."/>
            <person name="LaButti K."/>
            <person name="Larrondo L.F."/>
            <person name="Lindquist E."/>
            <person name="Ling A."/>
            <person name="Lombard V."/>
            <person name="Lucas S."/>
            <person name="Lundell T."/>
            <person name="Martin R."/>
            <person name="McLaughlin D.J."/>
            <person name="Morgenstern I."/>
            <person name="Morin E."/>
            <person name="Murat C."/>
            <person name="Nagy L.G."/>
            <person name="Nolan M."/>
            <person name="Ohm R.A."/>
            <person name="Patyshakuliyeva A."/>
            <person name="Rokas A."/>
            <person name="Ruiz-Duenas F.J."/>
            <person name="Sabat G."/>
            <person name="Salamov A."/>
            <person name="Samejima M."/>
            <person name="Schmutz J."/>
            <person name="Slot J.C."/>
            <person name="St John F."/>
            <person name="Stenlid J."/>
            <person name="Sun H."/>
            <person name="Sun S."/>
            <person name="Syed K."/>
            <person name="Tsang A."/>
            <person name="Wiebenga A."/>
            <person name="Young D."/>
            <person name="Pisabarro A."/>
            <person name="Eastwood D.C."/>
            <person name="Martin F."/>
            <person name="Cullen D."/>
            <person name="Grigoriev I.V."/>
            <person name="Hibbett D.S."/>
        </authorList>
    </citation>
    <scope>NUCLEOTIDE SEQUENCE [LARGE SCALE GENOMIC DNA]</scope>
    <source>
        <strain evidence="8 9">MD-104</strain>
    </source>
</reference>
<feature type="binding site" evidence="7">
    <location>
        <position position="158"/>
    </location>
    <ligand>
        <name>Zn(2+)</name>
        <dbReference type="ChEBI" id="CHEBI:29105"/>
    </ligand>
</feature>
<comment type="similarity">
    <text evidence="7">Belongs to the COQ4 family.</text>
</comment>
<dbReference type="OMA" id="YYERHFH"/>
<dbReference type="EMBL" id="KB468124">
    <property type="protein sequence ID" value="PCH42130.1"/>
    <property type="molecule type" value="Genomic_DNA"/>
</dbReference>
<dbReference type="InterPro" id="IPR007715">
    <property type="entry name" value="Coq4"/>
</dbReference>
<keyword evidence="4 7" id="KW-0472">Membrane</keyword>
<dbReference type="GO" id="GO:0031314">
    <property type="term" value="C:extrinsic component of mitochondrial inner membrane"/>
    <property type="evidence" value="ECO:0007669"/>
    <property type="project" value="UniProtKB-UniRule"/>
</dbReference>
<keyword evidence="1 7" id="KW-0831">Ubiquinone biosynthesis</keyword>
<feature type="binding site" evidence="7">
    <location>
        <position position="146"/>
    </location>
    <ligand>
        <name>Zn(2+)</name>
        <dbReference type="ChEBI" id="CHEBI:29105"/>
    </ligand>
</feature>
<evidence type="ECO:0000313" key="8">
    <source>
        <dbReference type="EMBL" id="PCH42130.1"/>
    </source>
</evidence>